<dbReference type="InterPro" id="IPR036291">
    <property type="entry name" value="NAD(P)-bd_dom_sf"/>
</dbReference>
<evidence type="ECO:0000256" key="2">
    <source>
        <dbReference type="ARBA" id="ARBA00023002"/>
    </source>
</evidence>
<keyword evidence="4" id="KW-1185">Reference proteome</keyword>
<dbReference type="Proteomes" id="UP000662939">
    <property type="component" value="Chromosome"/>
</dbReference>
<gene>
    <name evidence="3" type="ORF">JQS30_13810</name>
</gene>
<sequence>MLGIERARAAFDKALGALGGAPSENSEATDENGPRKLDILVNNAGATSGGAFTDTTPTALEEVFALNVGAPYFITQLALDRLRSGGRVINISSGASQVPWTPDPSYAMTKASLDSLTRSLARELAPRNITVNSVAPGVVDPDINAAWLHASPEAEAQAAAWSVFNRVGQVDDIADAVGFIASPQGRWVTGQFIDATGGSMLFGA</sequence>
<dbReference type="AlphaFoldDB" id="A0A895XT66"/>
<accession>A0A895XT66</accession>
<evidence type="ECO:0000313" key="3">
    <source>
        <dbReference type="EMBL" id="QSB04828.1"/>
    </source>
</evidence>
<proteinExistence type="inferred from homology"/>
<dbReference type="PANTHER" id="PTHR43639:SF1">
    <property type="entry name" value="SHORT-CHAIN DEHYDROGENASE_REDUCTASE FAMILY PROTEIN"/>
    <property type="match status" value="1"/>
</dbReference>
<protein>
    <submittedName>
        <fullName evidence="3">SDR family oxidoreductase</fullName>
    </submittedName>
</protein>
<dbReference type="PRINTS" id="PR00080">
    <property type="entry name" value="SDRFAMILY"/>
</dbReference>
<name>A0A895XT66_9ACTN</name>
<dbReference type="KEGG" id="nav:JQS30_13810"/>
<keyword evidence="2" id="KW-0560">Oxidoreductase</keyword>
<dbReference type="InterPro" id="IPR020904">
    <property type="entry name" value="Sc_DH/Rdtase_CS"/>
</dbReference>
<evidence type="ECO:0000313" key="4">
    <source>
        <dbReference type="Proteomes" id="UP000662939"/>
    </source>
</evidence>
<dbReference type="RefSeq" id="WP_213170827.1">
    <property type="nucleotide sequence ID" value="NZ_CP070496.1"/>
</dbReference>
<dbReference type="GO" id="GO:0016491">
    <property type="term" value="F:oxidoreductase activity"/>
    <property type="evidence" value="ECO:0007669"/>
    <property type="project" value="UniProtKB-KW"/>
</dbReference>
<dbReference type="Gene3D" id="3.40.50.720">
    <property type="entry name" value="NAD(P)-binding Rossmann-like Domain"/>
    <property type="match status" value="1"/>
</dbReference>
<dbReference type="InterPro" id="IPR002347">
    <property type="entry name" value="SDR_fam"/>
</dbReference>
<dbReference type="PANTHER" id="PTHR43639">
    <property type="entry name" value="OXIDOREDUCTASE, SHORT-CHAIN DEHYDROGENASE/REDUCTASE FAMILY (AFU_ORTHOLOGUE AFUA_5G02870)"/>
    <property type="match status" value="1"/>
</dbReference>
<evidence type="ECO:0000256" key="1">
    <source>
        <dbReference type="ARBA" id="ARBA00006484"/>
    </source>
</evidence>
<comment type="similarity">
    <text evidence="1">Belongs to the short-chain dehydrogenases/reductases (SDR) family.</text>
</comment>
<organism evidence="3 4">
    <name type="scientific">Natronoglycomyces albus</name>
    <dbReference type="NCBI Taxonomy" id="2811108"/>
    <lineage>
        <taxon>Bacteria</taxon>
        <taxon>Bacillati</taxon>
        <taxon>Actinomycetota</taxon>
        <taxon>Actinomycetes</taxon>
        <taxon>Glycomycetales</taxon>
        <taxon>Glycomycetaceae</taxon>
        <taxon>Natronoglycomyces</taxon>
    </lineage>
</organism>
<reference evidence="3" key="1">
    <citation type="submission" date="2021-02" db="EMBL/GenBank/DDBJ databases">
        <title>Natronoglycomyces albus gen. nov., sp. nov, a haloalkaliphilic actinobacterium from a soda solonchak soil.</title>
        <authorList>
            <person name="Sorokin D.Y."/>
            <person name="Khijniak T.V."/>
            <person name="Zakharycheva A.P."/>
            <person name="Boueva O.V."/>
            <person name="Ariskina E.V."/>
            <person name="Hahnke R.L."/>
            <person name="Bunk B."/>
            <person name="Sproer C."/>
            <person name="Schumann P."/>
            <person name="Evtushenko L.I."/>
            <person name="Kublanov I.V."/>
        </authorList>
    </citation>
    <scope>NUCLEOTIDE SEQUENCE</scope>
    <source>
        <strain evidence="3">DSM 106290</strain>
    </source>
</reference>
<dbReference type="PROSITE" id="PS00061">
    <property type="entry name" value="ADH_SHORT"/>
    <property type="match status" value="1"/>
</dbReference>
<dbReference type="SUPFAM" id="SSF51735">
    <property type="entry name" value="NAD(P)-binding Rossmann-fold domains"/>
    <property type="match status" value="1"/>
</dbReference>
<dbReference type="EMBL" id="CP070496">
    <property type="protein sequence ID" value="QSB04828.1"/>
    <property type="molecule type" value="Genomic_DNA"/>
</dbReference>
<dbReference type="PRINTS" id="PR00081">
    <property type="entry name" value="GDHRDH"/>
</dbReference>
<dbReference type="Pfam" id="PF13561">
    <property type="entry name" value="adh_short_C2"/>
    <property type="match status" value="1"/>
</dbReference>